<evidence type="ECO:0000313" key="5">
    <source>
        <dbReference type="Proteomes" id="UP000285908"/>
    </source>
</evidence>
<dbReference type="EMBL" id="RQXX01000002">
    <property type="protein sequence ID" value="RVV99102.1"/>
    <property type="molecule type" value="Genomic_DNA"/>
</dbReference>
<organism evidence="4 5">
    <name type="scientific">Mesobaculum littorinae</name>
    <dbReference type="NCBI Taxonomy" id="2486419"/>
    <lineage>
        <taxon>Bacteria</taxon>
        <taxon>Pseudomonadati</taxon>
        <taxon>Pseudomonadota</taxon>
        <taxon>Alphaproteobacteria</taxon>
        <taxon>Rhodobacterales</taxon>
        <taxon>Roseobacteraceae</taxon>
        <taxon>Mesobaculum</taxon>
    </lineage>
</organism>
<dbReference type="GO" id="GO:0042602">
    <property type="term" value="F:riboflavin reductase (NADPH) activity"/>
    <property type="evidence" value="ECO:0007669"/>
    <property type="project" value="TreeGrafter"/>
</dbReference>
<evidence type="ECO:0000256" key="2">
    <source>
        <dbReference type="ARBA" id="ARBA00023002"/>
    </source>
</evidence>
<comment type="caution">
    <text evidence="4">The sequence shown here is derived from an EMBL/GenBank/DDBJ whole genome shotgun (WGS) entry which is preliminary data.</text>
</comment>
<comment type="similarity">
    <text evidence="1">Belongs to the non-flavoprotein flavin reductase family.</text>
</comment>
<feature type="domain" description="Flavin reductase like" evidence="3">
    <location>
        <begin position="19"/>
        <end position="159"/>
    </location>
</feature>
<dbReference type="RefSeq" id="WP_127906152.1">
    <property type="nucleotide sequence ID" value="NZ_RQXX01000002.1"/>
</dbReference>
<evidence type="ECO:0000259" key="3">
    <source>
        <dbReference type="SMART" id="SM00903"/>
    </source>
</evidence>
<evidence type="ECO:0000256" key="1">
    <source>
        <dbReference type="ARBA" id="ARBA00008898"/>
    </source>
</evidence>
<name>A0A438AK79_9RHOB</name>
<dbReference type="PANTHER" id="PTHR30466">
    <property type="entry name" value="FLAVIN REDUCTASE"/>
    <property type="match status" value="1"/>
</dbReference>
<keyword evidence="5" id="KW-1185">Reference proteome</keyword>
<proteinExistence type="inferred from homology"/>
<dbReference type="GO" id="GO:0010181">
    <property type="term" value="F:FMN binding"/>
    <property type="evidence" value="ECO:0007669"/>
    <property type="project" value="InterPro"/>
</dbReference>
<reference evidence="4 5" key="1">
    <citation type="submission" date="2018-11" db="EMBL/GenBank/DDBJ databases">
        <title>Mesobaculum littorinae gen. nov., sp. nov., isolated from Littorina scabra that represents a novel genus of the order Rhodobacteraceae.</title>
        <authorList>
            <person name="Li F."/>
        </authorList>
    </citation>
    <scope>NUCLEOTIDE SEQUENCE [LARGE SCALE GENOMIC DNA]</scope>
    <source>
        <strain evidence="4 5">M0103</strain>
    </source>
</reference>
<dbReference type="OrthoDB" id="9792858at2"/>
<dbReference type="Pfam" id="PF01613">
    <property type="entry name" value="Flavin_Reduct"/>
    <property type="match status" value="1"/>
</dbReference>
<dbReference type="AlphaFoldDB" id="A0A438AK79"/>
<dbReference type="InterPro" id="IPR012349">
    <property type="entry name" value="Split_barrel_FMN-bd"/>
</dbReference>
<sequence>MDKSITPGPDTARDFRAALGRFATGVTVITTRDATGPLGITANSFASLSIDPPLVLWSPARSSKRFTSFVEARHFAIHVMAADQYDLCANFARDGRTFDGFDVGEGAGGTPLLDCLARFDCTAHAVHEGGDHAIVVGRVVSASWREGTPLLFYNGIYAEAPE</sequence>
<dbReference type="InterPro" id="IPR050268">
    <property type="entry name" value="NADH-dep_flavin_reductase"/>
</dbReference>
<dbReference type="Gene3D" id="2.30.110.10">
    <property type="entry name" value="Electron Transport, Fmn-binding Protein, Chain A"/>
    <property type="match status" value="1"/>
</dbReference>
<gene>
    <name evidence="4" type="ORF">EKE94_08520</name>
</gene>
<dbReference type="InterPro" id="IPR002563">
    <property type="entry name" value="Flavin_Rdtase-like_dom"/>
</dbReference>
<dbReference type="SMART" id="SM00903">
    <property type="entry name" value="Flavin_Reduct"/>
    <property type="match status" value="1"/>
</dbReference>
<keyword evidence="2" id="KW-0560">Oxidoreductase</keyword>
<evidence type="ECO:0000313" key="4">
    <source>
        <dbReference type="EMBL" id="RVV99102.1"/>
    </source>
</evidence>
<dbReference type="Proteomes" id="UP000285908">
    <property type="component" value="Unassembled WGS sequence"/>
</dbReference>
<dbReference type="SUPFAM" id="SSF50475">
    <property type="entry name" value="FMN-binding split barrel"/>
    <property type="match status" value="1"/>
</dbReference>
<accession>A0A438AK79</accession>
<protein>
    <submittedName>
        <fullName evidence="4">Flavin reductase</fullName>
    </submittedName>
</protein>
<dbReference type="PANTHER" id="PTHR30466:SF11">
    <property type="entry name" value="FLAVIN-DEPENDENT MONOOXYGENASE, REDUCTASE SUBUNIT HSAB"/>
    <property type="match status" value="1"/>
</dbReference>